<feature type="transmembrane region" description="Helical" evidence="1">
    <location>
        <begin position="25"/>
        <end position="58"/>
    </location>
</feature>
<accession>A0A0R1YKN2</accession>
<sequence length="73" mass="8352">MITLLILMILLGVLAIKIGLFFIKGLFWLIFVGFGLLLITKIFFLGLIALGIFAIYWLVQLFQVQNHNRNINS</sequence>
<organism evidence="2 3">
    <name type="scientific">Lentilactobacillus parafarraginis DSM 18390 = JCM 14109</name>
    <dbReference type="NCBI Taxonomy" id="1423786"/>
    <lineage>
        <taxon>Bacteria</taxon>
        <taxon>Bacillati</taxon>
        <taxon>Bacillota</taxon>
        <taxon>Bacilli</taxon>
        <taxon>Lactobacillales</taxon>
        <taxon>Lactobacillaceae</taxon>
        <taxon>Lentilactobacillus</taxon>
    </lineage>
</organism>
<protein>
    <submittedName>
        <fullName evidence="2">Uncharacterized protein</fullName>
    </submittedName>
</protein>
<dbReference type="PATRIC" id="fig|1423786.4.peg.1803"/>
<proteinExistence type="predicted"/>
<gene>
    <name evidence="2" type="ORF">FD47_GL001697</name>
</gene>
<evidence type="ECO:0000313" key="3">
    <source>
        <dbReference type="Proteomes" id="UP000051010"/>
    </source>
</evidence>
<name>A0A0R1YKN2_9LACO</name>
<dbReference type="Proteomes" id="UP000051010">
    <property type="component" value="Unassembled WGS sequence"/>
</dbReference>
<dbReference type="EMBL" id="AZFZ01000039">
    <property type="protein sequence ID" value="KRM43040.1"/>
    <property type="molecule type" value="Genomic_DNA"/>
</dbReference>
<evidence type="ECO:0000256" key="1">
    <source>
        <dbReference type="SAM" id="Phobius"/>
    </source>
</evidence>
<keyword evidence="1" id="KW-1133">Transmembrane helix</keyword>
<reference evidence="2 3" key="1">
    <citation type="journal article" date="2015" name="Genome Announc.">
        <title>Expanding the biotechnology potential of lactobacilli through comparative genomics of 213 strains and associated genera.</title>
        <authorList>
            <person name="Sun Z."/>
            <person name="Harris H.M."/>
            <person name="McCann A."/>
            <person name="Guo C."/>
            <person name="Argimon S."/>
            <person name="Zhang W."/>
            <person name="Yang X."/>
            <person name="Jeffery I.B."/>
            <person name="Cooney J.C."/>
            <person name="Kagawa T.F."/>
            <person name="Liu W."/>
            <person name="Song Y."/>
            <person name="Salvetti E."/>
            <person name="Wrobel A."/>
            <person name="Rasinkangas P."/>
            <person name="Parkhill J."/>
            <person name="Rea M.C."/>
            <person name="O'Sullivan O."/>
            <person name="Ritari J."/>
            <person name="Douillard F.P."/>
            <person name="Paul Ross R."/>
            <person name="Yang R."/>
            <person name="Briner A.E."/>
            <person name="Felis G.E."/>
            <person name="de Vos W.M."/>
            <person name="Barrangou R."/>
            <person name="Klaenhammer T.R."/>
            <person name="Caufield P.W."/>
            <person name="Cui Y."/>
            <person name="Zhang H."/>
            <person name="O'Toole P.W."/>
        </authorList>
    </citation>
    <scope>NUCLEOTIDE SEQUENCE [LARGE SCALE GENOMIC DNA]</scope>
    <source>
        <strain evidence="2 3">DSM 18390</strain>
    </source>
</reference>
<dbReference type="RefSeq" id="WP_054735229.1">
    <property type="nucleotide sequence ID" value="NZ_AZFZ01000039.1"/>
</dbReference>
<keyword evidence="1" id="KW-0812">Transmembrane</keyword>
<evidence type="ECO:0000313" key="2">
    <source>
        <dbReference type="EMBL" id="KRM43040.1"/>
    </source>
</evidence>
<dbReference type="AlphaFoldDB" id="A0A0R1YKN2"/>
<keyword evidence="1" id="KW-0472">Membrane</keyword>
<comment type="caution">
    <text evidence="2">The sequence shown here is derived from an EMBL/GenBank/DDBJ whole genome shotgun (WGS) entry which is preliminary data.</text>
</comment>